<dbReference type="Proteomes" id="UP000054549">
    <property type="component" value="Unassembled WGS sequence"/>
</dbReference>
<proteinExistence type="predicted"/>
<protein>
    <submittedName>
        <fullName evidence="1">Uncharacterized protein</fullName>
    </submittedName>
</protein>
<accession>A0A0C2SCB8</accession>
<dbReference type="HOGENOM" id="CLU_1202303_0_0_1"/>
<feature type="non-terminal residue" evidence="1">
    <location>
        <position position="1"/>
    </location>
</feature>
<sequence>ICHHPVISTIQIGFSEECKQDIARYLTDTFNATPYPGDGTNPWFTTSDISDLVEASCGQFLYASTLVRLLDEPHFDPRDVFEMARRHGSSLPTPDLNELYKAILKRAQDTIRNEAQKSGPDHETGLRFLTDSLAILVFLAGNVYFFTVPKSFPVMESLLGLESGQLTKKLGKMHSVLRIVPGESVQVHHRSFLEFLQNRERSGEYYISYSSALRRILILMGRAGVRYSIFQ</sequence>
<organism evidence="1 2">
    <name type="scientific">Amanita muscaria (strain Koide BX008)</name>
    <dbReference type="NCBI Taxonomy" id="946122"/>
    <lineage>
        <taxon>Eukaryota</taxon>
        <taxon>Fungi</taxon>
        <taxon>Dikarya</taxon>
        <taxon>Basidiomycota</taxon>
        <taxon>Agaricomycotina</taxon>
        <taxon>Agaricomycetes</taxon>
        <taxon>Agaricomycetidae</taxon>
        <taxon>Agaricales</taxon>
        <taxon>Pluteineae</taxon>
        <taxon>Amanitaceae</taxon>
        <taxon>Amanita</taxon>
    </lineage>
</organism>
<reference evidence="1 2" key="1">
    <citation type="submission" date="2014-04" db="EMBL/GenBank/DDBJ databases">
        <title>Evolutionary Origins and Diversification of the Mycorrhizal Mutualists.</title>
        <authorList>
            <consortium name="DOE Joint Genome Institute"/>
            <consortium name="Mycorrhizal Genomics Consortium"/>
            <person name="Kohler A."/>
            <person name="Kuo A."/>
            <person name="Nagy L.G."/>
            <person name="Floudas D."/>
            <person name="Copeland A."/>
            <person name="Barry K.W."/>
            <person name="Cichocki N."/>
            <person name="Veneault-Fourrey C."/>
            <person name="LaButti K."/>
            <person name="Lindquist E.A."/>
            <person name="Lipzen A."/>
            <person name="Lundell T."/>
            <person name="Morin E."/>
            <person name="Murat C."/>
            <person name="Riley R."/>
            <person name="Ohm R."/>
            <person name="Sun H."/>
            <person name="Tunlid A."/>
            <person name="Henrissat B."/>
            <person name="Grigoriev I.V."/>
            <person name="Hibbett D.S."/>
            <person name="Martin F."/>
        </authorList>
    </citation>
    <scope>NUCLEOTIDE SEQUENCE [LARGE SCALE GENOMIC DNA]</scope>
    <source>
        <strain evidence="1 2">Koide BX008</strain>
    </source>
</reference>
<keyword evidence="2" id="KW-1185">Reference proteome</keyword>
<evidence type="ECO:0000313" key="2">
    <source>
        <dbReference type="Proteomes" id="UP000054549"/>
    </source>
</evidence>
<dbReference type="EMBL" id="KN818297">
    <property type="protein sequence ID" value="KIL60550.1"/>
    <property type="molecule type" value="Genomic_DNA"/>
</dbReference>
<name>A0A0C2SCB8_AMAMK</name>
<dbReference type="OrthoDB" id="3262196at2759"/>
<dbReference type="AlphaFoldDB" id="A0A0C2SCB8"/>
<dbReference type="InParanoid" id="A0A0C2SCB8"/>
<gene>
    <name evidence="1" type="ORF">M378DRAFT_14103</name>
</gene>
<evidence type="ECO:0000313" key="1">
    <source>
        <dbReference type="EMBL" id="KIL60550.1"/>
    </source>
</evidence>